<feature type="chain" id="PRO_5012452932" evidence="9">
    <location>
        <begin position="29"/>
        <end position="468"/>
    </location>
</feature>
<sequence length="468" mass="49694">MDHRPSGEVLTLTIVVTLAICRPQVAQAIADETNAAAFAAACALLQIQEAVAPADLQPADPTAALYELEAINMTLSNEKWQSKFIKGEGQEVKWEDDENKDKTTRPEWKTKWEAWAKARQAIKDASTEPAKKIKTSALAKLTGFAKNLAQKRINTIIEQAKKLAASGTADENTWKETTEAKVDEKMLEVVYGDASGKASFTTGTPNLPGAKTATACDSDGTINGKEPLAYVLLCLAVEAGSAGDTIHPVAKASTPVGWTAVSTSLNTQFGAVKGLCPANAKITVTPEAIRSVLNALQSKIRIIGNKGYLGYYAASGCDGSSNNGVCVKYSTKITNLANNFDKLTYVSSMEQAAKLLERRRAAAQRRQAIADHIAALLHGAYNLEDEVNQLADVAAIPAGNPPAKPKLSDAELGARTTECEGITKSTDCDAKTYCSYETESDGSKKCKFNATKTTANGVLATQAQTAVA</sequence>
<keyword evidence="7" id="KW-0325">Glycoprotein</keyword>
<evidence type="ECO:0000256" key="3">
    <source>
        <dbReference type="ARBA" id="ARBA00022475"/>
    </source>
</evidence>
<evidence type="ECO:0000256" key="2">
    <source>
        <dbReference type="ARBA" id="ARBA00004609"/>
    </source>
</evidence>
<dbReference type="GO" id="GO:0005886">
    <property type="term" value="C:plasma membrane"/>
    <property type="evidence" value="ECO:0007669"/>
    <property type="project" value="UniProtKB-SubCell"/>
</dbReference>
<dbReference type="VEuPathDB" id="TriTrypDB:Tb927.3.440"/>
<accession>A0A1J0R969</accession>
<dbReference type="EMBL" id="KX700384">
    <property type="protein sequence ID" value="APD74340.1"/>
    <property type="molecule type" value="Genomic_DNA"/>
</dbReference>
<evidence type="ECO:0000256" key="1">
    <source>
        <dbReference type="ARBA" id="ARBA00002523"/>
    </source>
</evidence>
<proteinExistence type="predicted"/>
<evidence type="ECO:0000256" key="8">
    <source>
        <dbReference type="ARBA" id="ARBA00023288"/>
    </source>
</evidence>
<dbReference type="AlphaFoldDB" id="A0A1J0R969"/>
<name>A0A1J0R969_9TRYP</name>
<evidence type="ECO:0000256" key="5">
    <source>
        <dbReference type="ARBA" id="ARBA00022729"/>
    </source>
</evidence>
<keyword evidence="5 9" id="KW-0732">Signal</keyword>
<protein>
    <submittedName>
        <fullName evidence="11">Variant surface glycoprotein 1125.2932</fullName>
    </submittedName>
</protein>
<evidence type="ECO:0000256" key="4">
    <source>
        <dbReference type="ARBA" id="ARBA00022622"/>
    </source>
</evidence>
<evidence type="ECO:0000256" key="6">
    <source>
        <dbReference type="ARBA" id="ARBA00023136"/>
    </source>
</evidence>
<feature type="domain" description="Trypanosome variant surface glycoprotein B-type N-terminal" evidence="10">
    <location>
        <begin position="17"/>
        <end position="374"/>
    </location>
</feature>
<feature type="signal peptide" evidence="9">
    <location>
        <begin position="1"/>
        <end position="28"/>
    </location>
</feature>
<evidence type="ECO:0000313" key="11">
    <source>
        <dbReference type="EMBL" id="APD74340.1"/>
    </source>
</evidence>
<keyword evidence="6" id="KW-0472">Membrane</keyword>
<organism evidence="11">
    <name type="scientific">Trypanosoma brucei</name>
    <dbReference type="NCBI Taxonomy" id="5691"/>
    <lineage>
        <taxon>Eukaryota</taxon>
        <taxon>Discoba</taxon>
        <taxon>Euglenozoa</taxon>
        <taxon>Kinetoplastea</taxon>
        <taxon>Metakinetoplastina</taxon>
        <taxon>Trypanosomatida</taxon>
        <taxon>Trypanosomatidae</taxon>
        <taxon>Trypanosoma</taxon>
    </lineage>
</organism>
<dbReference type="GO" id="GO:0098552">
    <property type="term" value="C:side of membrane"/>
    <property type="evidence" value="ECO:0007669"/>
    <property type="project" value="UniProtKB-KW"/>
</dbReference>
<evidence type="ECO:0000259" key="10">
    <source>
        <dbReference type="Pfam" id="PF13206"/>
    </source>
</evidence>
<keyword evidence="3" id="KW-1003">Cell membrane</keyword>
<dbReference type="InterPro" id="IPR025932">
    <property type="entry name" value="Trypano_VSG_B_N_dom"/>
</dbReference>
<keyword evidence="4" id="KW-0336">GPI-anchor</keyword>
<dbReference type="Gene3D" id="3.30.1680.30">
    <property type="match status" value="1"/>
</dbReference>
<reference evidence="11" key="1">
    <citation type="submission" date="2016-08" db="EMBL/GenBank/DDBJ databases">
        <title>VSG repertoire of Trypanosoma brucei EATRO 1125.</title>
        <authorList>
            <person name="Cross G.A."/>
        </authorList>
    </citation>
    <scope>NUCLEOTIDE SEQUENCE</scope>
    <source>
        <strain evidence="11">EATRO 1125</strain>
    </source>
</reference>
<keyword evidence="8" id="KW-0449">Lipoprotein</keyword>
<evidence type="ECO:0000256" key="7">
    <source>
        <dbReference type="ARBA" id="ARBA00023180"/>
    </source>
</evidence>
<dbReference type="VEuPathDB" id="TriTrypDB:Tb1125.3.440"/>
<dbReference type="VEuPathDB" id="TriTrypDB:Tb427_000389100"/>
<comment type="subcellular location">
    <subcellularLocation>
        <location evidence="2">Cell membrane</location>
        <topology evidence="2">Lipid-anchor</topology>
        <topology evidence="2">GPI-anchor</topology>
    </subcellularLocation>
</comment>
<evidence type="ECO:0000256" key="9">
    <source>
        <dbReference type="SAM" id="SignalP"/>
    </source>
</evidence>
<comment type="function">
    <text evidence="1">VSG forms a coat on the surface of the parasite. The trypanosome evades the immune response of the host by expressing a series of antigenically distinct VSGs from an estimated 1000 VSG genes.</text>
</comment>
<dbReference type="Pfam" id="PF13206">
    <property type="entry name" value="VSG_B"/>
    <property type="match status" value="1"/>
</dbReference>